<proteinExistence type="predicted"/>
<dbReference type="OrthoDB" id="3200925at2759"/>
<accession>A0A8H4LB53</accession>
<dbReference type="EMBL" id="JAADYS010001007">
    <property type="protein sequence ID" value="KAF4465626.1"/>
    <property type="molecule type" value="Genomic_DNA"/>
</dbReference>
<evidence type="ECO:0000313" key="1">
    <source>
        <dbReference type="EMBL" id="KAF4465626.1"/>
    </source>
</evidence>
<sequence>MADQQNGAPWKEAESKKGEKYLVSATHYDITELQEGDAPAANGPPFNVQVDWRLNTEGSPSQDIQNKTGITWYKLEKAPWYSIKKYRLTISTKDSYNYTFFDNEPDQYGLNVFNTGGLHYVEYDSANPTISSITGK</sequence>
<evidence type="ECO:0000313" key="2">
    <source>
        <dbReference type="Proteomes" id="UP000554235"/>
    </source>
</evidence>
<reference evidence="1 2" key="1">
    <citation type="submission" date="2020-01" db="EMBL/GenBank/DDBJ databases">
        <title>Identification and distribution of gene clusters putatively required for synthesis of sphingolipid metabolism inhibitors in phylogenetically diverse species of the filamentous fungus Fusarium.</title>
        <authorList>
            <person name="Kim H.-S."/>
            <person name="Busman M."/>
            <person name="Brown D.W."/>
            <person name="Divon H."/>
            <person name="Uhlig S."/>
            <person name="Proctor R.H."/>
        </authorList>
    </citation>
    <scope>NUCLEOTIDE SEQUENCE [LARGE SCALE GENOMIC DNA]</scope>
    <source>
        <strain evidence="1 2">NRRL 20459</strain>
    </source>
</reference>
<name>A0A8H4LB53_9HYPO</name>
<keyword evidence="2" id="KW-1185">Reference proteome</keyword>
<gene>
    <name evidence="1" type="ORF">FALBO_7524</name>
</gene>
<protein>
    <submittedName>
        <fullName evidence="1">Uncharacterized protein</fullName>
    </submittedName>
</protein>
<organism evidence="1 2">
    <name type="scientific">Fusarium albosuccineum</name>
    <dbReference type="NCBI Taxonomy" id="1237068"/>
    <lineage>
        <taxon>Eukaryota</taxon>
        <taxon>Fungi</taxon>
        <taxon>Dikarya</taxon>
        <taxon>Ascomycota</taxon>
        <taxon>Pezizomycotina</taxon>
        <taxon>Sordariomycetes</taxon>
        <taxon>Hypocreomycetidae</taxon>
        <taxon>Hypocreales</taxon>
        <taxon>Nectriaceae</taxon>
        <taxon>Fusarium</taxon>
        <taxon>Fusarium decemcellulare species complex</taxon>
    </lineage>
</organism>
<comment type="caution">
    <text evidence="1">The sequence shown here is derived from an EMBL/GenBank/DDBJ whole genome shotgun (WGS) entry which is preliminary data.</text>
</comment>
<dbReference type="Proteomes" id="UP000554235">
    <property type="component" value="Unassembled WGS sequence"/>
</dbReference>
<dbReference type="AlphaFoldDB" id="A0A8H4LB53"/>